<comment type="caution">
    <text evidence="2">The sequence shown here is derived from an EMBL/GenBank/DDBJ whole genome shotgun (WGS) entry which is preliminary data.</text>
</comment>
<sequence>MDKQRVLPPFEAAIRELGVTAESNTQCHDHVRGQTDADDGLGPRAIPFPRPEVAVNSNEADQRFKKRTGARIQRRIRMKQCKPGTACAQCRRRKNKLTEVNSALGSSHVDSVCQEEKYVLRSPKQVDGNRKLPGSLLPKQPGKELACSVRKYGSNSR</sequence>
<accession>A0A8H4GRP2</accession>
<gene>
    <name evidence="2" type="ORF">CNMCM6805_003967</name>
</gene>
<name>A0A8H4GRP2_9EURO</name>
<keyword evidence="3" id="KW-1185">Reference proteome</keyword>
<protein>
    <submittedName>
        <fullName evidence="2">Uncharacterized protein</fullName>
    </submittedName>
</protein>
<dbReference type="Proteomes" id="UP000653565">
    <property type="component" value="Unassembled WGS sequence"/>
</dbReference>
<dbReference type="AlphaFoldDB" id="A0A8H4GRP2"/>
<reference evidence="2" key="1">
    <citation type="journal article" date="2020" name="bioRxiv">
        <title>Genomic and phenotypic heterogeneity of clinical isolates of the human pathogens Aspergillus fumigatus, Aspergillus lentulus and Aspergillus fumigatiaffinis.</title>
        <authorList>
            <person name="dos Santos R.A.C."/>
            <person name="Steenwyk J.L."/>
            <person name="Rivero-Menendez O."/>
            <person name="Mead M.E."/>
            <person name="Silva L.P."/>
            <person name="Bastos R.W."/>
            <person name="Alastruey-Izquierdo A."/>
            <person name="Goldman G.H."/>
            <person name="Rokas A."/>
        </authorList>
    </citation>
    <scope>NUCLEOTIDE SEQUENCE</scope>
    <source>
        <strain evidence="2">CNM-CM6805</strain>
    </source>
</reference>
<evidence type="ECO:0000256" key="1">
    <source>
        <dbReference type="SAM" id="MobiDB-lite"/>
    </source>
</evidence>
<evidence type="ECO:0000313" key="3">
    <source>
        <dbReference type="Proteomes" id="UP000653565"/>
    </source>
</evidence>
<proteinExistence type="predicted"/>
<reference evidence="2" key="2">
    <citation type="submission" date="2020-04" db="EMBL/GenBank/DDBJ databases">
        <authorList>
            <person name="Santos R.A.C."/>
            <person name="Steenwyk J.L."/>
            <person name="Rivero-Menendez O."/>
            <person name="Mead M.E."/>
            <person name="Silva L.P."/>
            <person name="Bastos R.W."/>
            <person name="Alastruey-Izquierdo A."/>
            <person name="Goldman G.H."/>
            <person name="Rokas A."/>
        </authorList>
    </citation>
    <scope>NUCLEOTIDE SEQUENCE</scope>
    <source>
        <strain evidence="2">CNM-CM6805</strain>
    </source>
</reference>
<organism evidence="2 3">
    <name type="scientific">Aspergillus fumigatiaffinis</name>
    <dbReference type="NCBI Taxonomy" id="340414"/>
    <lineage>
        <taxon>Eukaryota</taxon>
        <taxon>Fungi</taxon>
        <taxon>Dikarya</taxon>
        <taxon>Ascomycota</taxon>
        <taxon>Pezizomycotina</taxon>
        <taxon>Eurotiomycetes</taxon>
        <taxon>Eurotiomycetidae</taxon>
        <taxon>Eurotiales</taxon>
        <taxon>Aspergillaceae</taxon>
        <taxon>Aspergillus</taxon>
        <taxon>Aspergillus subgen. Fumigati</taxon>
    </lineage>
</organism>
<evidence type="ECO:0000313" key="2">
    <source>
        <dbReference type="EMBL" id="KAF4226867.1"/>
    </source>
</evidence>
<feature type="region of interest" description="Disordered" evidence="1">
    <location>
        <begin position="21"/>
        <end position="72"/>
    </location>
</feature>
<feature type="region of interest" description="Disordered" evidence="1">
    <location>
        <begin position="124"/>
        <end position="157"/>
    </location>
</feature>
<dbReference type="EMBL" id="JAAAPX010000214">
    <property type="protein sequence ID" value="KAF4226867.1"/>
    <property type="molecule type" value="Genomic_DNA"/>
</dbReference>